<dbReference type="InterPro" id="IPR046528">
    <property type="entry name" value="DUF6593"/>
</dbReference>
<evidence type="ECO:0000313" key="3">
    <source>
        <dbReference type="EMBL" id="KAF5349671.1"/>
    </source>
</evidence>
<protein>
    <recommendedName>
        <fullName evidence="2">DUF6593 domain-containing protein</fullName>
    </recommendedName>
</protein>
<name>A0A8H5CX71_9AGAR</name>
<dbReference type="EMBL" id="JAACJO010000016">
    <property type="protein sequence ID" value="KAF5349671.1"/>
    <property type="molecule type" value="Genomic_DNA"/>
</dbReference>
<dbReference type="AlphaFoldDB" id="A0A8H5CX71"/>
<comment type="caution">
    <text evidence="3">The sequence shown here is derived from an EMBL/GenBank/DDBJ whole genome shotgun (WGS) entry which is preliminary data.</text>
</comment>
<evidence type="ECO:0000259" key="2">
    <source>
        <dbReference type="Pfam" id="PF20236"/>
    </source>
</evidence>
<feature type="domain" description="DUF6593" evidence="2">
    <location>
        <begin position="280"/>
        <end position="359"/>
    </location>
</feature>
<dbReference type="Proteomes" id="UP000559027">
    <property type="component" value="Unassembled WGS sequence"/>
</dbReference>
<feature type="compositionally biased region" description="Basic and acidic residues" evidence="1">
    <location>
        <begin position="27"/>
        <end position="36"/>
    </location>
</feature>
<organism evidence="3 4">
    <name type="scientific">Leucocoprinus leucothites</name>
    <dbReference type="NCBI Taxonomy" id="201217"/>
    <lineage>
        <taxon>Eukaryota</taxon>
        <taxon>Fungi</taxon>
        <taxon>Dikarya</taxon>
        <taxon>Basidiomycota</taxon>
        <taxon>Agaricomycotina</taxon>
        <taxon>Agaricomycetes</taxon>
        <taxon>Agaricomycetidae</taxon>
        <taxon>Agaricales</taxon>
        <taxon>Agaricineae</taxon>
        <taxon>Agaricaceae</taxon>
        <taxon>Leucocoprinus</taxon>
    </lineage>
</organism>
<feature type="region of interest" description="Disordered" evidence="1">
    <location>
        <begin position="27"/>
        <end position="155"/>
    </location>
</feature>
<dbReference type="Pfam" id="PF20236">
    <property type="entry name" value="DUF6593"/>
    <property type="match status" value="1"/>
</dbReference>
<sequence>MQLFLVNNDPLDTLLVSQDGEPRYTIRSSIDTHPKLPESFQLSSSPDSYPYSESSSSLSSAGSLSGSSSSSSKSTLDSQSSVSSEAPSTEAVNYAPPSPHLAYRQRPAGLHPAIPITRIHSNPHPDEHKQWPDPSSPHPSPVLLPSVPSSLLVPGPSRLVTNIRRLDRHNSSNGNVETEVGRVEYSGGDVETRVQLSHLGMELCAPAVPRKTGRSSNSNSSSAPPTPPSTSASQSRTVSTVVTRGNDAGTALAAFRDFCNESQKKKESSTPSTTINEPGYYDEDEAIPDPTWSFTGPDNRPYKWISLASNPVLVNDTIPPTPIACYRPAKLGIVSRSRRGFLEILPEGLEKEDWIVATFAGYFRMRLGDRPPLSRTSIANSSIAGLPMGVGMRAAGGGGARKVASAPTIPLTAPLTHELGAPPSKLSSSPLALASLEALRRKNKDYGYGSARRTR</sequence>
<reference evidence="3 4" key="1">
    <citation type="journal article" date="2020" name="ISME J.">
        <title>Uncovering the hidden diversity of litter-decomposition mechanisms in mushroom-forming fungi.</title>
        <authorList>
            <person name="Floudas D."/>
            <person name="Bentzer J."/>
            <person name="Ahren D."/>
            <person name="Johansson T."/>
            <person name="Persson P."/>
            <person name="Tunlid A."/>
        </authorList>
    </citation>
    <scope>NUCLEOTIDE SEQUENCE [LARGE SCALE GENOMIC DNA]</scope>
    <source>
        <strain evidence="3 4">CBS 146.42</strain>
    </source>
</reference>
<feature type="region of interest" description="Disordered" evidence="1">
    <location>
        <begin position="261"/>
        <end position="288"/>
    </location>
</feature>
<feature type="compositionally biased region" description="Low complexity" evidence="1">
    <location>
        <begin position="143"/>
        <end position="155"/>
    </location>
</feature>
<gene>
    <name evidence="3" type="ORF">D9756_008875</name>
</gene>
<proteinExistence type="predicted"/>
<feature type="region of interest" description="Disordered" evidence="1">
    <location>
        <begin position="208"/>
        <end position="241"/>
    </location>
</feature>
<keyword evidence="4" id="KW-1185">Reference proteome</keyword>
<dbReference type="OrthoDB" id="2605483at2759"/>
<feature type="compositionally biased region" description="Low complexity" evidence="1">
    <location>
        <begin position="215"/>
        <end position="233"/>
    </location>
</feature>
<evidence type="ECO:0000256" key="1">
    <source>
        <dbReference type="SAM" id="MobiDB-lite"/>
    </source>
</evidence>
<evidence type="ECO:0000313" key="4">
    <source>
        <dbReference type="Proteomes" id="UP000559027"/>
    </source>
</evidence>
<feature type="compositionally biased region" description="Low complexity" evidence="1">
    <location>
        <begin position="42"/>
        <end position="84"/>
    </location>
</feature>
<accession>A0A8H5CX71</accession>